<accession>A0ABV4UX57</accession>
<reference evidence="4 5" key="1">
    <citation type="submission" date="2024-09" db="EMBL/GenBank/DDBJ databases">
        <authorList>
            <person name="Makale K.P.P."/>
            <person name="Makhzoum A."/>
            <person name="Rantong G."/>
            <person name="Rahube T.O."/>
        </authorList>
    </citation>
    <scope>NUCLEOTIDE SEQUENCE [LARGE SCALE GENOMIC DNA]</scope>
    <source>
        <strain evidence="4 5">KM_D13</strain>
    </source>
</reference>
<keyword evidence="5" id="KW-1185">Reference proteome</keyword>
<evidence type="ECO:0000313" key="4">
    <source>
        <dbReference type="EMBL" id="MFB0840956.1"/>
    </source>
</evidence>
<feature type="chain" id="PRO_5046043920" evidence="2">
    <location>
        <begin position="23"/>
        <end position="257"/>
    </location>
</feature>
<evidence type="ECO:0000259" key="3">
    <source>
        <dbReference type="Pfam" id="PF07833"/>
    </source>
</evidence>
<dbReference type="RefSeq" id="WP_373948284.1">
    <property type="nucleotide sequence ID" value="NZ_JBHDLN010000001.1"/>
</dbReference>
<feature type="signal peptide" evidence="2">
    <location>
        <begin position="1"/>
        <end position="22"/>
    </location>
</feature>
<keyword evidence="2" id="KW-0732">Signal</keyword>
<dbReference type="Proteomes" id="UP001575622">
    <property type="component" value="Unassembled WGS sequence"/>
</dbReference>
<proteinExistence type="predicted"/>
<evidence type="ECO:0000256" key="1">
    <source>
        <dbReference type="SAM" id="MobiDB-lite"/>
    </source>
</evidence>
<protein>
    <submittedName>
        <fullName evidence="4">Stalk domain-containing protein</fullName>
    </submittedName>
</protein>
<gene>
    <name evidence="4" type="ORF">ACEU3E_02125</name>
</gene>
<evidence type="ECO:0000256" key="2">
    <source>
        <dbReference type="SAM" id="SignalP"/>
    </source>
</evidence>
<sequence>MKKLIAGIVIGSALTMTATAGAAAVKQYILTEAPYPIVVNGKEYKDAAAPILNYEGSTYVPLAKLGDITGVNYKWNDAAKRVEIVTGTTSGSETTQVKDLHPESAAGTKGTPSGNVSLSPDAKTVEPKGLVEENGKKVFYAYDKDDKYKGRFTDEDDGSLVVARIHNKPAPPALSEGWLGAGKLSDIYGDTGYDGNDYVIKTNPFVAKQEIFFRFPLPDGWKDQENGETTSDGVRIKKFQKGLYFNIADLQKAGVLK</sequence>
<feature type="domain" description="Copper amine oxidase-like N-terminal" evidence="3">
    <location>
        <begin position="38"/>
        <end position="88"/>
    </location>
</feature>
<organism evidence="4 5">
    <name type="scientific">Paenibacillus oleatilyticus</name>
    <dbReference type="NCBI Taxonomy" id="2594886"/>
    <lineage>
        <taxon>Bacteria</taxon>
        <taxon>Bacillati</taxon>
        <taxon>Bacillota</taxon>
        <taxon>Bacilli</taxon>
        <taxon>Bacillales</taxon>
        <taxon>Paenibacillaceae</taxon>
        <taxon>Paenibacillus</taxon>
    </lineage>
</organism>
<dbReference type="Pfam" id="PF07833">
    <property type="entry name" value="Cu_amine_oxidN1"/>
    <property type="match status" value="1"/>
</dbReference>
<feature type="region of interest" description="Disordered" evidence="1">
    <location>
        <begin position="89"/>
        <end position="126"/>
    </location>
</feature>
<dbReference type="InterPro" id="IPR012854">
    <property type="entry name" value="Cu_amine_oxidase-like_N"/>
</dbReference>
<evidence type="ECO:0000313" key="5">
    <source>
        <dbReference type="Proteomes" id="UP001575622"/>
    </source>
</evidence>
<name>A0ABV4UX57_9BACL</name>
<dbReference type="EMBL" id="JBHDLN010000001">
    <property type="protein sequence ID" value="MFB0840956.1"/>
    <property type="molecule type" value="Genomic_DNA"/>
</dbReference>
<comment type="caution">
    <text evidence="4">The sequence shown here is derived from an EMBL/GenBank/DDBJ whole genome shotgun (WGS) entry which is preliminary data.</text>
</comment>